<evidence type="ECO:0000313" key="1">
    <source>
        <dbReference type="EMBL" id="MBW7460415.1"/>
    </source>
</evidence>
<gene>
    <name evidence="1" type="ORF">K0U00_40765</name>
</gene>
<dbReference type="Proteomes" id="UP001519887">
    <property type="component" value="Unassembled WGS sequence"/>
</dbReference>
<proteinExistence type="predicted"/>
<dbReference type="InterPro" id="IPR027417">
    <property type="entry name" value="P-loop_NTPase"/>
</dbReference>
<keyword evidence="1" id="KW-0067">ATP-binding</keyword>
<comment type="caution">
    <text evidence="1">The sequence shown here is derived from an EMBL/GenBank/DDBJ whole genome shotgun (WGS) entry which is preliminary data.</text>
</comment>
<keyword evidence="2" id="KW-1185">Reference proteome</keyword>
<dbReference type="SUPFAM" id="SSF52540">
    <property type="entry name" value="P-loop containing nucleoside triphosphate hydrolases"/>
    <property type="match status" value="1"/>
</dbReference>
<feature type="non-terminal residue" evidence="1">
    <location>
        <position position="1"/>
    </location>
</feature>
<name>A0ABS7CI71_9BACL</name>
<accession>A0ABS7CI71</accession>
<sequence>NQILDLFRNLCRSLGLTIVIVTHDPLLAGKVDRVIAIRDGKTSSEMIRRKSYAQELEELGSGAGAEQPEQSHIEYAVLDRACRLQIPSAYLDAIGMKNKNKIRVTLEEGRIVLSPPQ</sequence>
<protein>
    <submittedName>
        <fullName evidence="1">ABC transporter ATP-binding protein</fullName>
    </submittedName>
</protein>
<dbReference type="SUPFAM" id="SSF89447">
    <property type="entry name" value="AbrB/MazE/MraZ-like"/>
    <property type="match status" value="1"/>
</dbReference>
<keyword evidence="1" id="KW-0547">Nucleotide-binding</keyword>
<dbReference type="InterPro" id="IPR037914">
    <property type="entry name" value="SpoVT-AbrB_sf"/>
</dbReference>
<dbReference type="Gene3D" id="3.40.50.300">
    <property type="entry name" value="P-loop containing nucleotide triphosphate hydrolases"/>
    <property type="match status" value="1"/>
</dbReference>
<evidence type="ECO:0000313" key="2">
    <source>
        <dbReference type="Proteomes" id="UP001519887"/>
    </source>
</evidence>
<dbReference type="GO" id="GO:0005524">
    <property type="term" value="F:ATP binding"/>
    <property type="evidence" value="ECO:0007669"/>
    <property type="project" value="UniProtKB-KW"/>
</dbReference>
<dbReference type="EMBL" id="JAHZIK010002214">
    <property type="protein sequence ID" value="MBW7460415.1"/>
    <property type="molecule type" value="Genomic_DNA"/>
</dbReference>
<reference evidence="1 2" key="1">
    <citation type="submission" date="2021-07" db="EMBL/GenBank/DDBJ databases">
        <title>Paenibacillus radiodurans sp. nov., isolated from the southeastern edge of Tengger Desert.</title>
        <authorList>
            <person name="Zhang G."/>
        </authorList>
    </citation>
    <scope>NUCLEOTIDE SEQUENCE [LARGE SCALE GENOMIC DNA]</scope>
    <source>
        <strain evidence="1 2">CCM 7311</strain>
    </source>
</reference>
<organism evidence="1 2">
    <name type="scientific">Paenibacillus sepulcri</name>
    <dbReference type="NCBI Taxonomy" id="359917"/>
    <lineage>
        <taxon>Bacteria</taxon>
        <taxon>Bacillati</taxon>
        <taxon>Bacillota</taxon>
        <taxon>Bacilli</taxon>
        <taxon>Bacillales</taxon>
        <taxon>Paenibacillaceae</taxon>
        <taxon>Paenibacillus</taxon>
    </lineage>
</organism>